<organism evidence="1 2">
    <name type="scientific">Mixia osmundae (strain CBS 9802 / IAM 14324 / JCM 22182 / KY 12970)</name>
    <dbReference type="NCBI Taxonomy" id="764103"/>
    <lineage>
        <taxon>Eukaryota</taxon>
        <taxon>Fungi</taxon>
        <taxon>Dikarya</taxon>
        <taxon>Basidiomycota</taxon>
        <taxon>Pucciniomycotina</taxon>
        <taxon>Mixiomycetes</taxon>
        <taxon>Mixiales</taxon>
        <taxon>Mixiaceae</taxon>
        <taxon>Mixia</taxon>
    </lineage>
</organism>
<name>G7E6M2_MIXOS</name>
<reference evidence="1 2" key="1">
    <citation type="journal article" date="2011" name="J. Gen. Appl. Microbiol.">
        <title>Draft genome sequencing of the enigmatic basidiomycete Mixia osmundae.</title>
        <authorList>
            <person name="Nishida H."/>
            <person name="Nagatsuka Y."/>
            <person name="Sugiyama J."/>
        </authorList>
    </citation>
    <scope>NUCLEOTIDE SEQUENCE [LARGE SCALE GENOMIC DNA]</scope>
    <source>
        <strain evidence="2">CBS 9802 / IAM 14324 / JCM 22182 / KY 12970</strain>
    </source>
</reference>
<dbReference type="InParanoid" id="G7E6M2"/>
<reference evidence="1 2" key="2">
    <citation type="journal article" date="2012" name="Open Biol.">
        <title>Characteristics of nucleosomes and linker DNA regions on the genome of the basidiomycete Mixia osmundae revealed by mono- and dinucleosome mapping.</title>
        <authorList>
            <person name="Nishida H."/>
            <person name="Kondo S."/>
            <person name="Matsumoto T."/>
            <person name="Suzuki Y."/>
            <person name="Yoshikawa H."/>
            <person name="Taylor T.D."/>
            <person name="Sugiyama J."/>
        </authorList>
    </citation>
    <scope>NUCLEOTIDE SEQUENCE [LARGE SCALE GENOMIC DNA]</scope>
    <source>
        <strain evidence="2">CBS 9802 / IAM 14324 / JCM 22182 / KY 12970</strain>
    </source>
</reference>
<dbReference type="Proteomes" id="UP000009131">
    <property type="component" value="Unassembled WGS sequence"/>
</dbReference>
<sequence length="205" mass="22271">MADCDVSSFPRGQLPNLATPCAARASFEGLHEPTYAGPLLRLAATIDARCRVARHGVTSSGEERTQVVASTCPQALIQSILNVEQLGPIDLVDNAVTLDNTAELRPVYFPDEATVRDCCRLVYSSIVSFQALKGAEPADTLAHVLTERPRAAHTSLNSFAVRCFGQDQSTACHGQEDIDYILPESSSDCSTCQLTWMSYHYGRGY</sequence>
<gene>
    <name evidence="1" type="primary">Mo05168</name>
    <name evidence="1" type="ORF">E5Q_05168</name>
</gene>
<evidence type="ECO:0000313" key="1">
    <source>
        <dbReference type="EMBL" id="GAA98482.1"/>
    </source>
</evidence>
<evidence type="ECO:0000313" key="2">
    <source>
        <dbReference type="Proteomes" id="UP000009131"/>
    </source>
</evidence>
<protein>
    <submittedName>
        <fullName evidence="1">Uncharacterized protein</fullName>
    </submittedName>
</protein>
<dbReference type="HOGENOM" id="CLU_1337806_0_0_1"/>
<accession>G7E6M2</accession>
<comment type="caution">
    <text evidence="1">The sequence shown here is derived from an EMBL/GenBank/DDBJ whole genome shotgun (WGS) entry which is preliminary data.</text>
</comment>
<dbReference type="EMBL" id="BABT02000153">
    <property type="protein sequence ID" value="GAA98482.1"/>
    <property type="molecule type" value="Genomic_DNA"/>
</dbReference>
<keyword evidence="2" id="KW-1185">Reference proteome</keyword>
<dbReference type="AlphaFoldDB" id="G7E6M2"/>
<proteinExistence type="predicted"/>
<dbReference type="RefSeq" id="XP_014567697.1">
    <property type="nucleotide sequence ID" value="XM_014712211.1"/>
</dbReference>